<dbReference type="GO" id="GO:0005634">
    <property type="term" value="C:nucleus"/>
    <property type="evidence" value="ECO:0007669"/>
    <property type="project" value="UniProtKB-SubCell"/>
</dbReference>
<keyword evidence="3" id="KW-0456">Lyase</keyword>
<sequence length="314" mass="34534">MALVDYPSSDEDESVAVEDLPCSSLKRKRDETSSDLPPLPSKFHDLYASTTRVSTRDDPSLHGGRKRVTPHVEGNWPTHLYIEWYPSAAEYVPLTSLISTLKDKCSLIGAEGGIRSFLISDLGAPLPLHISLSRPIAFATEQKGAFVDSLQRAIKSSGVRPFNITLAGLDWVANFEKTRWFLVLRLRRPDFDGLNKLLHLSNKVVQEYGQPALYTKIPLNTKNSTGKSPSKKFPSTLWAGMEDLSDAFHISIAWTLTSPDPDLLKLTKAIATDHMKGLDQIQIEIGELKSKVGNAVTNIPLPKAVSVGKGLFGS</sequence>
<comment type="similarity">
    <text evidence="5">Belongs to the 2H phosphoesterase superfamily. USB1 family.</text>
</comment>
<dbReference type="Gene3D" id="3.90.1140.10">
    <property type="entry name" value="Cyclic phosphodiesterase"/>
    <property type="match status" value="1"/>
</dbReference>
<keyword evidence="8" id="KW-1185">Reference proteome</keyword>
<proteinExistence type="inferred from homology"/>
<keyword evidence="2 5" id="KW-0378">Hydrolase</keyword>
<keyword evidence="4 5" id="KW-0539">Nucleus</keyword>
<comment type="subcellular location">
    <subcellularLocation>
        <location evidence="5">Nucleus</location>
    </subcellularLocation>
</comment>
<dbReference type="Proteomes" id="UP000235371">
    <property type="component" value="Unassembled WGS sequence"/>
</dbReference>
<evidence type="ECO:0000256" key="2">
    <source>
        <dbReference type="ARBA" id="ARBA00022801"/>
    </source>
</evidence>
<evidence type="ECO:0000256" key="4">
    <source>
        <dbReference type="ARBA" id="ARBA00023242"/>
    </source>
</evidence>
<dbReference type="Pfam" id="PF09749">
    <property type="entry name" value="HVSL"/>
    <property type="match status" value="1"/>
</dbReference>
<protein>
    <recommendedName>
        <fullName evidence="5">U6 snRNA phosphodiesterase</fullName>
        <ecNumber evidence="5">3.1.4.-</ecNumber>
    </recommendedName>
</protein>
<comment type="function">
    <text evidence="5">Phosphodiesterase responsible for the U6 snRNA 3' end processing. Acts as an exoribonuclease (RNase) responsible for trimming the poly(U) tract of the last nucleotides in the pre-U6 snRNA molecule, leading to the formation of mature U6 snRNA.</text>
</comment>
<feature type="region of interest" description="Disordered" evidence="6">
    <location>
        <begin position="1"/>
        <end position="41"/>
    </location>
</feature>
<dbReference type="InterPro" id="IPR027521">
    <property type="entry name" value="Usb1"/>
</dbReference>
<dbReference type="GO" id="GO:1990838">
    <property type="term" value="F:poly(U)-specific exoribonuclease activity, producing 3' uridine cyclic phosphate ends"/>
    <property type="evidence" value="ECO:0007669"/>
    <property type="project" value="UniProtKB-UniRule"/>
</dbReference>
<dbReference type="STRING" id="1095630.A0A2J6TEG2"/>
<dbReference type="AlphaFoldDB" id="A0A2J6TEG2"/>
<name>A0A2J6TEG2_9HELO</name>
<keyword evidence="1 5" id="KW-0540">Nuclease</keyword>
<feature type="active site" description="Proton donor/acceptor" evidence="5">
    <location>
        <position position="249"/>
    </location>
</feature>
<evidence type="ECO:0000313" key="7">
    <source>
        <dbReference type="EMBL" id="PMD61393.1"/>
    </source>
</evidence>
<dbReference type="FunCoup" id="A0A2J6TEG2">
    <property type="interactions" value="23"/>
</dbReference>
<reference evidence="7 8" key="1">
    <citation type="submission" date="2016-04" db="EMBL/GenBank/DDBJ databases">
        <title>A degradative enzymes factory behind the ericoid mycorrhizal symbiosis.</title>
        <authorList>
            <consortium name="DOE Joint Genome Institute"/>
            <person name="Martino E."/>
            <person name="Morin E."/>
            <person name="Grelet G."/>
            <person name="Kuo A."/>
            <person name="Kohler A."/>
            <person name="Daghino S."/>
            <person name="Barry K."/>
            <person name="Choi C."/>
            <person name="Cichocki N."/>
            <person name="Clum A."/>
            <person name="Copeland A."/>
            <person name="Hainaut M."/>
            <person name="Haridas S."/>
            <person name="Labutti K."/>
            <person name="Lindquist E."/>
            <person name="Lipzen A."/>
            <person name="Khouja H.-R."/>
            <person name="Murat C."/>
            <person name="Ohm R."/>
            <person name="Olson A."/>
            <person name="Spatafora J."/>
            <person name="Veneault-Fourrey C."/>
            <person name="Henrissat B."/>
            <person name="Grigoriev I."/>
            <person name="Martin F."/>
            <person name="Perotto S."/>
        </authorList>
    </citation>
    <scope>NUCLEOTIDE SEQUENCE [LARGE SCALE GENOMIC DNA]</scope>
    <source>
        <strain evidence="7 8">E</strain>
    </source>
</reference>
<dbReference type="InParanoid" id="A0A2J6TEG2"/>
<dbReference type="EMBL" id="KZ613786">
    <property type="protein sequence ID" value="PMD61393.1"/>
    <property type="molecule type" value="Genomic_DNA"/>
</dbReference>
<feature type="active site" description="Proton donor/acceptor" evidence="5">
    <location>
        <position position="129"/>
    </location>
</feature>
<evidence type="ECO:0000256" key="1">
    <source>
        <dbReference type="ARBA" id="ARBA00022722"/>
    </source>
</evidence>
<dbReference type="PANTHER" id="PTHR13522:SF3">
    <property type="entry name" value="U6 SNRNA PHOSPHODIESTERASE 1"/>
    <property type="match status" value="1"/>
</dbReference>
<dbReference type="EC" id="3.1.4.-" evidence="5"/>
<dbReference type="PANTHER" id="PTHR13522">
    <property type="entry name" value="U6 SNRNA PHOSPHODIESTERASE 1"/>
    <property type="match status" value="1"/>
</dbReference>
<accession>A0A2J6TEG2</accession>
<organism evidence="7 8">
    <name type="scientific">Hyaloscypha bicolor E</name>
    <dbReference type="NCBI Taxonomy" id="1095630"/>
    <lineage>
        <taxon>Eukaryota</taxon>
        <taxon>Fungi</taxon>
        <taxon>Dikarya</taxon>
        <taxon>Ascomycota</taxon>
        <taxon>Pezizomycotina</taxon>
        <taxon>Leotiomycetes</taxon>
        <taxon>Helotiales</taxon>
        <taxon>Hyaloscyphaceae</taxon>
        <taxon>Hyaloscypha</taxon>
        <taxon>Hyaloscypha bicolor</taxon>
    </lineage>
</organism>
<evidence type="ECO:0000313" key="8">
    <source>
        <dbReference type="Proteomes" id="UP000235371"/>
    </source>
</evidence>
<dbReference type="OrthoDB" id="49151at2759"/>
<dbReference type="GO" id="GO:0016829">
    <property type="term" value="F:lyase activity"/>
    <property type="evidence" value="ECO:0007669"/>
    <property type="project" value="UniProtKB-KW"/>
</dbReference>
<dbReference type="GO" id="GO:0034477">
    <property type="term" value="P:U6 snRNA 3'-end processing"/>
    <property type="evidence" value="ECO:0007669"/>
    <property type="project" value="UniProtKB-UniRule"/>
</dbReference>
<evidence type="ECO:0000256" key="3">
    <source>
        <dbReference type="ARBA" id="ARBA00023239"/>
    </source>
</evidence>
<evidence type="ECO:0000256" key="5">
    <source>
        <dbReference type="HAMAP-Rule" id="MF_03040"/>
    </source>
</evidence>
<gene>
    <name evidence="5" type="primary">USB1</name>
    <name evidence="7" type="ORF">K444DRAFT_628436</name>
</gene>
<evidence type="ECO:0000256" key="6">
    <source>
        <dbReference type="SAM" id="MobiDB-lite"/>
    </source>
</evidence>
<dbReference type="HAMAP" id="MF_03040">
    <property type="entry name" value="USB1"/>
    <property type="match status" value="1"/>
</dbReference>